<sequence>MLKPMPTTPTPTNPLQLHFIPLLQIINLVLTLLHALLIITPSSLAHRFRYFLPIPPSQIPFIQLTILLRIHL</sequence>
<keyword evidence="1" id="KW-0472">Membrane</keyword>
<protein>
    <submittedName>
        <fullName evidence="2">Uncharacterized protein</fullName>
    </submittedName>
</protein>
<keyword evidence="1" id="KW-0812">Transmembrane</keyword>
<organism evidence="2 3">
    <name type="scientific">Salix udensis</name>
    <dbReference type="NCBI Taxonomy" id="889485"/>
    <lineage>
        <taxon>Eukaryota</taxon>
        <taxon>Viridiplantae</taxon>
        <taxon>Streptophyta</taxon>
        <taxon>Embryophyta</taxon>
        <taxon>Tracheophyta</taxon>
        <taxon>Spermatophyta</taxon>
        <taxon>Magnoliopsida</taxon>
        <taxon>eudicotyledons</taxon>
        <taxon>Gunneridae</taxon>
        <taxon>Pentapetalae</taxon>
        <taxon>rosids</taxon>
        <taxon>fabids</taxon>
        <taxon>Malpighiales</taxon>
        <taxon>Salicaceae</taxon>
        <taxon>Saliceae</taxon>
        <taxon>Salix</taxon>
    </lineage>
</organism>
<dbReference type="EMBL" id="JAPFFJ010000004">
    <property type="protein sequence ID" value="KAJ6428854.1"/>
    <property type="molecule type" value="Genomic_DNA"/>
</dbReference>
<feature type="transmembrane region" description="Helical" evidence="1">
    <location>
        <begin position="20"/>
        <end position="39"/>
    </location>
</feature>
<proteinExistence type="predicted"/>
<evidence type="ECO:0000313" key="2">
    <source>
        <dbReference type="EMBL" id="KAJ6428854.1"/>
    </source>
</evidence>
<evidence type="ECO:0000313" key="3">
    <source>
        <dbReference type="Proteomes" id="UP001162972"/>
    </source>
</evidence>
<keyword evidence="3" id="KW-1185">Reference proteome</keyword>
<comment type="caution">
    <text evidence="2">The sequence shown here is derived from an EMBL/GenBank/DDBJ whole genome shotgun (WGS) entry which is preliminary data.</text>
</comment>
<dbReference type="Proteomes" id="UP001162972">
    <property type="component" value="Chromosome 8"/>
</dbReference>
<keyword evidence="1" id="KW-1133">Transmembrane helix</keyword>
<dbReference type="AlphaFoldDB" id="A0AAD6KUK3"/>
<name>A0AAD6KUK3_9ROSI</name>
<reference evidence="2 3" key="1">
    <citation type="journal article" date="2023" name="Int. J. Mol. Sci.">
        <title>De Novo Assembly and Annotation of 11 Diverse Shrub Willow (Salix) Genomes Reveals Novel Gene Organization in Sex-Linked Regions.</title>
        <authorList>
            <person name="Hyden B."/>
            <person name="Feng K."/>
            <person name="Yates T.B."/>
            <person name="Jawdy S."/>
            <person name="Cereghino C."/>
            <person name="Smart L.B."/>
            <person name="Muchero W."/>
        </authorList>
    </citation>
    <scope>NUCLEOTIDE SEQUENCE [LARGE SCALE GENOMIC DNA]</scope>
    <source>
        <tissue evidence="2">Shoot tip</tissue>
    </source>
</reference>
<gene>
    <name evidence="2" type="ORF">OIU84_020495</name>
</gene>
<evidence type="ECO:0000256" key="1">
    <source>
        <dbReference type="SAM" id="Phobius"/>
    </source>
</evidence>
<accession>A0AAD6KUK3</accession>